<dbReference type="AlphaFoldDB" id="A0A5M6CB60"/>
<proteinExistence type="predicted"/>
<dbReference type="GeneID" id="43585885"/>
<gene>
    <name evidence="1" type="ORF">CI109_103720</name>
</gene>
<dbReference type="Proteomes" id="UP000322225">
    <property type="component" value="Chromosome 6"/>
</dbReference>
<reference evidence="1" key="2">
    <citation type="submission" date="2024-01" db="EMBL/GenBank/DDBJ databases">
        <title>Comparative genomics of Cryptococcus and Kwoniella reveals pathogenesis evolution and contrasting modes of karyotype evolution via chromosome fusion or intercentromeric recombination.</title>
        <authorList>
            <person name="Coelho M.A."/>
            <person name="David-Palma M."/>
            <person name="Shea T."/>
            <person name="Bowers K."/>
            <person name="McGinley-Smith S."/>
            <person name="Mohammad A.W."/>
            <person name="Gnirke A."/>
            <person name="Yurkov A.M."/>
            <person name="Nowrousian M."/>
            <person name="Sun S."/>
            <person name="Cuomo C.A."/>
            <person name="Heitman J."/>
        </authorList>
    </citation>
    <scope>NUCLEOTIDE SEQUENCE</scope>
    <source>
        <strain evidence="1">CBS 12478</strain>
    </source>
</reference>
<sequence length="329" mass="37893">MACFEQLPLEILEMIIFSVYQPYDHLSLSKTTTKLCKLYTSDMYQRLCLKFGFGRPLVKRKHSWREVFEWVIKHAQKCDVKACTMYGVAHPSQCWGSSHPRPELGVFPKAEEARYPHRHLATLGNVGLELFAQGNFDTVPNIFAPKDNWDDFWPDRYQGSDWNSDEVYDRIDQHPLFSAAFCCNSTTSEIWFHLAFMDWPRPHQPLEVRIYNPDGVTVLDVVTRLDAWLFNPMSDEMRERAADQIDDYVGEHRDLLTVDGLGSPLGLYETWVYFFAKDGHPNILEGFSTYWRRPDTVGLEVRLVGVETKTIGDEMFAGSEDLSDGGSSP</sequence>
<organism evidence="1 2">
    <name type="scientific">Kwoniella shandongensis</name>
    <dbReference type="NCBI Taxonomy" id="1734106"/>
    <lineage>
        <taxon>Eukaryota</taxon>
        <taxon>Fungi</taxon>
        <taxon>Dikarya</taxon>
        <taxon>Basidiomycota</taxon>
        <taxon>Agaricomycotina</taxon>
        <taxon>Tremellomycetes</taxon>
        <taxon>Tremellales</taxon>
        <taxon>Cryptococcaceae</taxon>
        <taxon>Kwoniella</taxon>
    </lineage>
</organism>
<accession>A0A5M6CB60</accession>
<dbReference type="EMBL" id="CP144056">
    <property type="protein sequence ID" value="WWD19262.1"/>
    <property type="molecule type" value="Genomic_DNA"/>
</dbReference>
<evidence type="ECO:0000313" key="2">
    <source>
        <dbReference type="Proteomes" id="UP000322225"/>
    </source>
</evidence>
<protein>
    <submittedName>
        <fullName evidence="1">Uncharacterized protein</fullName>
    </submittedName>
</protein>
<keyword evidence="2" id="KW-1185">Reference proteome</keyword>
<dbReference type="OrthoDB" id="3165860at2759"/>
<name>A0A5M6CB60_9TREE</name>
<evidence type="ECO:0000313" key="1">
    <source>
        <dbReference type="EMBL" id="WWD19262.1"/>
    </source>
</evidence>
<dbReference type="RefSeq" id="XP_031863940.1">
    <property type="nucleotide sequence ID" value="XM_032001777.1"/>
</dbReference>
<dbReference type="KEGG" id="ksn:43585885"/>
<reference evidence="1" key="1">
    <citation type="submission" date="2017-08" db="EMBL/GenBank/DDBJ databases">
        <authorList>
            <person name="Cuomo C."/>
            <person name="Billmyre B."/>
            <person name="Heitman J."/>
        </authorList>
    </citation>
    <scope>NUCLEOTIDE SEQUENCE</scope>
    <source>
        <strain evidence="1">CBS 12478</strain>
    </source>
</reference>